<dbReference type="Proteomes" id="UP000179243">
    <property type="component" value="Unassembled WGS sequence"/>
</dbReference>
<comment type="caution">
    <text evidence="3">The sequence shown here is derived from an EMBL/GenBank/DDBJ whole genome shotgun (WGS) entry which is preliminary data.</text>
</comment>
<keyword evidence="1" id="KW-1133">Transmembrane helix</keyword>
<keyword evidence="1" id="KW-0812">Transmembrane</keyword>
<feature type="domain" description="Rhodanese" evidence="2">
    <location>
        <begin position="63"/>
        <end position="155"/>
    </location>
</feature>
<gene>
    <name evidence="3" type="ORF">A2519_07985</name>
</gene>
<name>A0A1F7F2H0_UNCRA</name>
<proteinExistence type="predicted"/>
<dbReference type="SUPFAM" id="SSF52821">
    <property type="entry name" value="Rhodanese/Cell cycle control phosphatase"/>
    <property type="match status" value="1"/>
</dbReference>
<dbReference type="AlphaFoldDB" id="A0A1F7F2H0"/>
<dbReference type="Pfam" id="PF00581">
    <property type="entry name" value="Rhodanese"/>
    <property type="match status" value="1"/>
</dbReference>
<evidence type="ECO:0000259" key="2">
    <source>
        <dbReference type="PROSITE" id="PS50206"/>
    </source>
</evidence>
<evidence type="ECO:0000313" key="3">
    <source>
        <dbReference type="EMBL" id="OGK00859.1"/>
    </source>
</evidence>
<dbReference type="InterPro" id="IPR001763">
    <property type="entry name" value="Rhodanese-like_dom"/>
</dbReference>
<evidence type="ECO:0000313" key="4">
    <source>
        <dbReference type="Proteomes" id="UP000179243"/>
    </source>
</evidence>
<dbReference type="Gene3D" id="3.40.250.10">
    <property type="entry name" value="Rhodanese-like domain"/>
    <property type="match status" value="1"/>
</dbReference>
<protein>
    <recommendedName>
        <fullName evidence="2">Rhodanese domain-containing protein</fullName>
    </recommendedName>
</protein>
<sequence>MPELKQSLLIAVVLTAGVGLFALMFNALRPAGLPLFAVLPYETFVPCPEPVGEVYSTGAESCAKKGAFIIDARPAAEYEAFHVENALHVPFDYLVPVSREALATIARSRAKTIVVYGDGGQPDNGRELARELAGSGIKHVFFVDGGVAAIKKAKNMDGHHDAQ</sequence>
<evidence type="ECO:0000256" key="1">
    <source>
        <dbReference type="SAM" id="Phobius"/>
    </source>
</evidence>
<dbReference type="PROSITE" id="PS50206">
    <property type="entry name" value="RHODANESE_3"/>
    <property type="match status" value="1"/>
</dbReference>
<keyword evidence="1" id="KW-0472">Membrane</keyword>
<organism evidence="3 4">
    <name type="scientific">Candidatus Raymondbacteria bacterium RIFOXYD12_FULL_49_13</name>
    <dbReference type="NCBI Taxonomy" id="1817890"/>
    <lineage>
        <taxon>Bacteria</taxon>
        <taxon>Raymondiibacteriota</taxon>
    </lineage>
</organism>
<dbReference type="InterPro" id="IPR036873">
    <property type="entry name" value="Rhodanese-like_dom_sf"/>
</dbReference>
<dbReference type="CDD" id="cd00158">
    <property type="entry name" value="RHOD"/>
    <property type="match status" value="1"/>
</dbReference>
<accession>A0A1F7F2H0</accession>
<feature type="transmembrane region" description="Helical" evidence="1">
    <location>
        <begin position="6"/>
        <end position="25"/>
    </location>
</feature>
<dbReference type="SMART" id="SM00450">
    <property type="entry name" value="RHOD"/>
    <property type="match status" value="1"/>
</dbReference>
<reference evidence="3 4" key="1">
    <citation type="journal article" date="2016" name="Nat. Commun.">
        <title>Thousands of microbial genomes shed light on interconnected biogeochemical processes in an aquifer system.</title>
        <authorList>
            <person name="Anantharaman K."/>
            <person name="Brown C.T."/>
            <person name="Hug L.A."/>
            <person name="Sharon I."/>
            <person name="Castelle C.J."/>
            <person name="Probst A.J."/>
            <person name="Thomas B.C."/>
            <person name="Singh A."/>
            <person name="Wilkins M.J."/>
            <person name="Karaoz U."/>
            <person name="Brodie E.L."/>
            <person name="Williams K.H."/>
            <person name="Hubbard S.S."/>
            <person name="Banfield J.F."/>
        </authorList>
    </citation>
    <scope>NUCLEOTIDE SEQUENCE [LARGE SCALE GENOMIC DNA]</scope>
</reference>
<dbReference type="EMBL" id="MFYX01000139">
    <property type="protein sequence ID" value="OGK00859.1"/>
    <property type="molecule type" value="Genomic_DNA"/>
</dbReference>